<feature type="non-terminal residue" evidence="2">
    <location>
        <position position="61"/>
    </location>
</feature>
<dbReference type="Proteomes" id="UP000287033">
    <property type="component" value="Unassembled WGS sequence"/>
</dbReference>
<keyword evidence="3" id="KW-1185">Reference proteome</keyword>
<dbReference type="InterPro" id="IPR003961">
    <property type="entry name" value="FN3_dom"/>
</dbReference>
<feature type="non-terminal residue" evidence="2">
    <location>
        <position position="1"/>
    </location>
</feature>
<dbReference type="Pfam" id="PF00041">
    <property type="entry name" value="fn3"/>
    <property type="match status" value="1"/>
</dbReference>
<organism evidence="2 3">
    <name type="scientific">Chiloscyllium punctatum</name>
    <name type="common">Brownbanded bambooshark</name>
    <name type="synonym">Hemiscyllium punctatum</name>
    <dbReference type="NCBI Taxonomy" id="137246"/>
    <lineage>
        <taxon>Eukaryota</taxon>
        <taxon>Metazoa</taxon>
        <taxon>Chordata</taxon>
        <taxon>Craniata</taxon>
        <taxon>Vertebrata</taxon>
        <taxon>Chondrichthyes</taxon>
        <taxon>Elasmobranchii</taxon>
        <taxon>Galeomorphii</taxon>
        <taxon>Galeoidea</taxon>
        <taxon>Orectolobiformes</taxon>
        <taxon>Hemiscylliidae</taxon>
        <taxon>Chiloscyllium</taxon>
    </lineage>
</organism>
<dbReference type="SUPFAM" id="SSF49265">
    <property type="entry name" value="Fibronectin type III"/>
    <property type="match status" value="1"/>
</dbReference>
<dbReference type="EMBL" id="BEZZ01021975">
    <property type="protein sequence ID" value="GCC39844.1"/>
    <property type="molecule type" value="Genomic_DNA"/>
</dbReference>
<name>A0A401TB63_CHIPU</name>
<protein>
    <recommendedName>
        <fullName evidence="1">Fibronectin type-III domain-containing protein</fullName>
    </recommendedName>
</protein>
<dbReference type="PROSITE" id="PS50853">
    <property type="entry name" value="FN3"/>
    <property type="match status" value="1"/>
</dbReference>
<evidence type="ECO:0000313" key="2">
    <source>
        <dbReference type="EMBL" id="GCC39844.1"/>
    </source>
</evidence>
<evidence type="ECO:0000259" key="1">
    <source>
        <dbReference type="PROSITE" id="PS50853"/>
    </source>
</evidence>
<proteinExistence type="predicted"/>
<dbReference type="CDD" id="cd00063">
    <property type="entry name" value="FN3"/>
    <property type="match status" value="1"/>
</dbReference>
<accession>A0A401TB63</accession>
<dbReference type="STRING" id="137246.A0A401TB63"/>
<comment type="caution">
    <text evidence="2">The sequence shown here is derived from an EMBL/GenBank/DDBJ whole genome shotgun (WGS) entry which is preliminary data.</text>
</comment>
<dbReference type="OrthoDB" id="5783564at2759"/>
<feature type="domain" description="Fibronectin type-III" evidence="1">
    <location>
        <begin position="3"/>
        <end position="61"/>
    </location>
</feature>
<dbReference type="Gene3D" id="2.60.40.10">
    <property type="entry name" value="Immunoglobulins"/>
    <property type="match status" value="1"/>
</dbReference>
<dbReference type="InterPro" id="IPR036116">
    <property type="entry name" value="FN3_sf"/>
</dbReference>
<reference evidence="2 3" key="1">
    <citation type="journal article" date="2018" name="Nat. Ecol. Evol.">
        <title>Shark genomes provide insights into elasmobranch evolution and the origin of vertebrates.</title>
        <authorList>
            <person name="Hara Y"/>
            <person name="Yamaguchi K"/>
            <person name="Onimaru K"/>
            <person name="Kadota M"/>
            <person name="Koyanagi M"/>
            <person name="Keeley SD"/>
            <person name="Tatsumi K"/>
            <person name="Tanaka K"/>
            <person name="Motone F"/>
            <person name="Kageyama Y"/>
            <person name="Nozu R"/>
            <person name="Adachi N"/>
            <person name="Nishimura O"/>
            <person name="Nakagawa R"/>
            <person name="Tanegashima C"/>
            <person name="Kiyatake I"/>
            <person name="Matsumoto R"/>
            <person name="Murakumo K"/>
            <person name="Nishida K"/>
            <person name="Terakita A"/>
            <person name="Kuratani S"/>
            <person name="Sato K"/>
            <person name="Hyodo S Kuraku.S."/>
        </authorList>
    </citation>
    <scope>NUCLEOTIDE SEQUENCE [LARGE SCALE GENOMIC DNA]</scope>
</reference>
<evidence type="ECO:0000313" key="3">
    <source>
        <dbReference type="Proteomes" id="UP000287033"/>
    </source>
</evidence>
<dbReference type="InterPro" id="IPR013783">
    <property type="entry name" value="Ig-like_fold"/>
</dbReference>
<dbReference type="AlphaFoldDB" id="A0A401TB63"/>
<gene>
    <name evidence="2" type="ORF">chiPu_0023490</name>
</gene>
<sequence length="61" mass="6884">LDAPRNLRVVSPGDSRLELEWDNSQADVDKYRVVYSTLAGRQYHELIVPENIGPTSKVTLT</sequence>